<dbReference type="EMBL" id="CP007739">
    <property type="protein sequence ID" value="AIE60587.1"/>
    <property type="molecule type" value="Genomic_DNA"/>
</dbReference>
<evidence type="ECO:0000313" key="3">
    <source>
        <dbReference type="Proteomes" id="UP000027602"/>
    </source>
</evidence>
<dbReference type="STRING" id="796606.BMMGA3_10955"/>
<keyword evidence="3" id="KW-1185">Reference proteome</keyword>
<feature type="domain" description="M23ase beta-sheet core" evidence="1">
    <location>
        <begin position="60"/>
        <end position="150"/>
    </location>
</feature>
<evidence type="ECO:0000259" key="1">
    <source>
        <dbReference type="Pfam" id="PF01551"/>
    </source>
</evidence>
<dbReference type="AlphaFoldDB" id="I3EA24"/>
<dbReference type="InterPro" id="IPR016047">
    <property type="entry name" value="M23ase_b-sheet_dom"/>
</dbReference>
<dbReference type="PANTHER" id="PTHR21666">
    <property type="entry name" value="PEPTIDASE-RELATED"/>
    <property type="match status" value="1"/>
</dbReference>
<dbReference type="HOGENOM" id="CLU_074519_0_0_9"/>
<name>I3EA24_BACMM</name>
<dbReference type="PANTHER" id="PTHR21666:SF290">
    <property type="entry name" value="PEPTIDASE M23 DOMAIN PROTEIN"/>
    <property type="match status" value="1"/>
</dbReference>
<dbReference type="RefSeq" id="WP_004435360.1">
    <property type="nucleotide sequence ID" value="NZ_ADWW01000002.1"/>
</dbReference>
<sequence>MLDYIKRFLIAGIIALFVSLLFLGGKLAQADTLEVGELTTHWLWPAEGIVTDMFGTRQGLHKGIDIAGEYGSPVLSVDKGTVEKSYYSETYGHVIFIKHPNQFETVYAHLKKRNVSKGQKVNQGQIIGEMGNTGHSSGIHLHFELHENKWTYEKENAINPELALGKMDIGQTIQVSFHTDDSKKRTKLQSS</sequence>
<accession>I3EA24</accession>
<gene>
    <name evidence="2" type="ORF">BMMGA3_10955</name>
</gene>
<dbReference type="Proteomes" id="UP000027602">
    <property type="component" value="Chromosome"/>
</dbReference>
<dbReference type="KEGG" id="bmet:BMMGA3_10955"/>
<organism evidence="2 3">
    <name type="scientific">Bacillus methanolicus (strain MGA3 / ATCC 53907)</name>
    <dbReference type="NCBI Taxonomy" id="796606"/>
    <lineage>
        <taxon>Bacteria</taxon>
        <taxon>Bacillati</taxon>
        <taxon>Bacillota</taxon>
        <taxon>Bacilli</taxon>
        <taxon>Bacillales</taxon>
        <taxon>Bacillaceae</taxon>
        <taxon>Bacillus</taxon>
    </lineage>
</organism>
<evidence type="ECO:0000313" key="2">
    <source>
        <dbReference type="EMBL" id="AIE60587.1"/>
    </source>
</evidence>
<dbReference type="SUPFAM" id="SSF51261">
    <property type="entry name" value="Duplicated hybrid motif"/>
    <property type="match status" value="1"/>
</dbReference>
<dbReference type="OrthoDB" id="9805070at2"/>
<reference evidence="2 3" key="1">
    <citation type="journal article" date="2015" name="BMC Genomics">
        <title>Transcriptome analysis of thermophilic methylotrophic Bacillus methanolicus MGA3 using RNA-sequencing provides detailed insights into its previously uncharted transcriptional landscape.</title>
        <authorList>
            <person name="Irla M."/>
            <person name="Neshat A."/>
            <person name="Brautaset T."/>
            <person name="Ruckert C."/>
            <person name="Kalinowski J."/>
            <person name="Wendisch V.F."/>
        </authorList>
    </citation>
    <scope>NUCLEOTIDE SEQUENCE [LARGE SCALE GENOMIC DNA]</scope>
    <source>
        <strain evidence="3">MGA3 / ATCC 53907</strain>
    </source>
</reference>
<proteinExistence type="predicted"/>
<dbReference type="Pfam" id="PF01551">
    <property type="entry name" value="Peptidase_M23"/>
    <property type="match status" value="1"/>
</dbReference>
<dbReference type="InterPro" id="IPR011055">
    <property type="entry name" value="Dup_hybrid_motif"/>
</dbReference>
<dbReference type="InterPro" id="IPR050570">
    <property type="entry name" value="Cell_wall_metabolism_enzyme"/>
</dbReference>
<dbReference type="Gene3D" id="2.70.70.10">
    <property type="entry name" value="Glucose Permease (Domain IIA)"/>
    <property type="match status" value="1"/>
</dbReference>
<dbReference type="GO" id="GO:0004222">
    <property type="term" value="F:metalloendopeptidase activity"/>
    <property type="evidence" value="ECO:0007669"/>
    <property type="project" value="TreeGrafter"/>
</dbReference>
<dbReference type="CDD" id="cd12797">
    <property type="entry name" value="M23_peptidase"/>
    <property type="match status" value="1"/>
</dbReference>
<dbReference type="eggNOG" id="COG0739">
    <property type="taxonomic scope" value="Bacteria"/>
</dbReference>
<protein>
    <recommendedName>
        <fullName evidence="1">M23ase beta-sheet core domain-containing protein</fullName>
    </recommendedName>
</protein>